<dbReference type="OrthoDB" id="371863at2157"/>
<dbReference type="Pfam" id="PF00467">
    <property type="entry name" value="KOW"/>
    <property type="match status" value="1"/>
</dbReference>
<dbReference type="InterPro" id="IPR036735">
    <property type="entry name" value="NGN_dom_sf"/>
</dbReference>
<sequence length="244" mass="27512">MPKNLHKDDDDLDLIDLNDDKYSNDNNKSDKIDTDTDIVDSQHKKKSTKAKLIGNNSTKRTKDDNLDAKEFKNVSEKGSKEPDNQTGDTALLSNEEDDDSKFFVVRVAGGQESMIASMLQSRLHSKKIEGIYSVLFLENFKGYVIVEAVDSNIAYEALHGIRHIRGQIRGELPFKDLEGYLIKKPVVTELIIDDTVEIIAGPFKSMKAKIMRVDYEKQEATVVLLDSPYQIPVTVDANYLKKSL</sequence>
<reference evidence="10" key="1">
    <citation type="submission" date="2015-10" db="EMBL/GenBank/DDBJ databases">
        <title>Niche specialization of a soil ammonia-oxidizing archaeon, Candidatus Nitrosocosmicus oleophilus.</title>
        <authorList>
            <person name="Jung M.-Y."/>
            <person name="Rhee S.-K."/>
        </authorList>
    </citation>
    <scope>NUCLEOTIDE SEQUENCE [LARGE SCALE GENOMIC DNA]</scope>
    <source>
        <strain evidence="10">MY3</strain>
    </source>
</reference>
<evidence type="ECO:0000256" key="1">
    <source>
        <dbReference type="ARBA" id="ARBA00006956"/>
    </source>
</evidence>
<evidence type="ECO:0000313" key="10">
    <source>
        <dbReference type="Proteomes" id="UP000058925"/>
    </source>
</evidence>
<dbReference type="GO" id="GO:0006355">
    <property type="term" value="P:regulation of DNA-templated transcription"/>
    <property type="evidence" value="ECO:0007669"/>
    <property type="project" value="UniProtKB-UniRule"/>
</dbReference>
<dbReference type="Gene3D" id="2.30.30.30">
    <property type="match status" value="1"/>
</dbReference>
<evidence type="ECO:0000259" key="8">
    <source>
        <dbReference type="SMART" id="SM00739"/>
    </source>
</evidence>
<comment type="similarity">
    <text evidence="4">Belongs to the archaeal Spt5 family.</text>
</comment>
<feature type="region of interest" description="Disordered" evidence="6">
    <location>
        <begin position="73"/>
        <end position="92"/>
    </location>
</feature>
<dbReference type="InterPro" id="IPR008991">
    <property type="entry name" value="Translation_prot_SH3-like_sf"/>
</dbReference>
<evidence type="ECO:0000259" key="7">
    <source>
        <dbReference type="SMART" id="SM00738"/>
    </source>
</evidence>
<evidence type="ECO:0000256" key="6">
    <source>
        <dbReference type="SAM" id="MobiDB-lite"/>
    </source>
</evidence>
<comment type="function">
    <text evidence="4">Stimulates transcription elongation.</text>
</comment>
<dbReference type="RefSeq" id="WP_196816546.1">
    <property type="nucleotide sequence ID" value="NZ_CP012850.1"/>
</dbReference>
<feature type="compositionally biased region" description="Basic and acidic residues" evidence="6">
    <location>
        <begin position="73"/>
        <end position="83"/>
    </location>
</feature>
<name>A0A654M456_9ARCH</name>
<feature type="domain" description="KOW" evidence="8">
    <location>
        <begin position="189"/>
        <end position="216"/>
    </location>
</feature>
<dbReference type="NCBIfam" id="TIGR00405">
    <property type="entry name" value="KOW_elon_Spt5"/>
    <property type="match status" value="1"/>
</dbReference>
<dbReference type="InterPro" id="IPR005100">
    <property type="entry name" value="NGN-domain"/>
</dbReference>
<feature type="compositionally biased region" description="Basic and acidic residues" evidence="6">
    <location>
        <begin position="18"/>
        <end position="34"/>
    </location>
</feature>
<dbReference type="InterPro" id="IPR006645">
    <property type="entry name" value="NGN-like_dom"/>
</dbReference>
<dbReference type="HAMAP" id="MF_00950">
    <property type="entry name" value="Spt5_arch"/>
    <property type="match status" value="1"/>
</dbReference>
<dbReference type="SMART" id="SM00738">
    <property type="entry name" value="NGN"/>
    <property type="match status" value="1"/>
</dbReference>
<dbReference type="CDD" id="cd06091">
    <property type="entry name" value="KOW_NusG"/>
    <property type="match status" value="1"/>
</dbReference>
<dbReference type="InterPro" id="IPR011590">
    <property type="entry name" value="Spt5_arc"/>
</dbReference>
<dbReference type="KEGG" id="taa:NMY3_03299"/>
<dbReference type="GO" id="GO:0003746">
    <property type="term" value="F:translation elongation factor activity"/>
    <property type="evidence" value="ECO:0007669"/>
    <property type="project" value="InterPro"/>
</dbReference>
<keyword evidence="3 4" id="KW-0804">Transcription</keyword>
<evidence type="ECO:0000256" key="5">
    <source>
        <dbReference type="NCBIfam" id="TIGR00405"/>
    </source>
</evidence>
<accession>A0A654M456</accession>
<organism evidence="9 10">
    <name type="scientific">Candidatus Nitrosocosmicus oleophilus</name>
    <dbReference type="NCBI Taxonomy" id="1353260"/>
    <lineage>
        <taxon>Archaea</taxon>
        <taxon>Nitrososphaerota</taxon>
        <taxon>Nitrososphaeria</taxon>
        <taxon>Nitrososphaerales</taxon>
        <taxon>Nitrososphaeraceae</taxon>
        <taxon>Candidatus Nitrosocosmicus</taxon>
    </lineage>
</organism>
<evidence type="ECO:0000256" key="4">
    <source>
        <dbReference type="HAMAP-Rule" id="MF_00950"/>
    </source>
</evidence>
<dbReference type="SMART" id="SM00739">
    <property type="entry name" value="KOW"/>
    <property type="match status" value="1"/>
</dbReference>
<dbReference type="AlphaFoldDB" id="A0A654M456"/>
<proteinExistence type="inferred from homology"/>
<keyword evidence="2 4" id="KW-0805">Transcription regulation</keyword>
<evidence type="ECO:0000256" key="2">
    <source>
        <dbReference type="ARBA" id="ARBA00023015"/>
    </source>
</evidence>
<dbReference type="EMBL" id="CP012850">
    <property type="protein sequence ID" value="ALI37483.1"/>
    <property type="molecule type" value="Genomic_DNA"/>
</dbReference>
<dbReference type="Proteomes" id="UP000058925">
    <property type="component" value="Chromosome"/>
</dbReference>
<gene>
    <name evidence="4" type="primary">spt5</name>
    <name evidence="9" type="ORF">NMY3_03299</name>
</gene>
<dbReference type="InterPro" id="IPR005824">
    <property type="entry name" value="KOW"/>
</dbReference>
<protein>
    <recommendedName>
        <fullName evidence="4 5">Transcription elongation factor Spt5</fullName>
    </recommendedName>
</protein>
<evidence type="ECO:0000313" key="9">
    <source>
        <dbReference type="EMBL" id="ALI37483.1"/>
    </source>
</evidence>
<dbReference type="SUPFAM" id="SSF50104">
    <property type="entry name" value="Translation proteins SH3-like domain"/>
    <property type="match status" value="1"/>
</dbReference>
<dbReference type="GO" id="GO:0006354">
    <property type="term" value="P:DNA-templated transcription elongation"/>
    <property type="evidence" value="ECO:0007669"/>
    <property type="project" value="InterPro"/>
</dbReference>
<keyword evidence="10" id="KW-1185">Reference proteome</keyword>
<dbReference type="InterPro" id="IPR014722">
    <property type="entry name" value="Rib_uL2_dom2"/>
</dbReference>
<evidence type="ECO:0000256" key="3">
    <source>
        <dbReference type="ARBA" id="ARBA00023163"/>
    </source>
</evidence>
<dbReference type="Pfam" id="PF03439">
    <property type="entry name" value="Spt5-NGN"/>
    <property type="match status" value="1"/>
</dbReference>
<dbReference type="Gene3D" id="3.30.70.940">
    <property type="entry name" value="NusG, N-terminal domain"/>
    <property type="match status" value="1"/>
</dbReference>
<feature type="domain" description="NusG-like N-terminal" evidence="7">
    <location>
        <begin position="99"/>
        <end position="184"/>
    </location>
</feature>
<feature type="region of interest" description="Disordered" evidence="6">
    <location>
        <begin position="1"/>
        <end position="68"/>
    </location>
</feature>
<comment type="subunit">
    <text evidence="4">Heterodimer composed of Spt4 and Spt5. Interacts with RNA polymerase (RNAP).</text>
</comment>
<comment type="similarity">
    <text evidence="1">Belongs to the SPT5 family.</text>
</comment>
<dbReference type="GeneID" id="60423151"/>